<sequence length="76" mass="8790">MKSIKLGADKRFGVLRELLRLCGVVFWLLSRHVHKKIAAKVPCEYSRRQAKKSFNNSGLCICMSFSLRKEKYTISI</sequence>
<evidence type="ECO:0000313" key="1">
    <source>
        <dbReference type="EMBL" id="VWD65458.1"/>
    </source>
</evidence>
<dbReference type="Proteomes" id="UP000494109">
    <property type="component" value="Unassembled WGS sequence"/>
</dbReference>
<evidence type="ECO:0000313" key="2">
    <source>
        <dbReference type="Proteomes" id="UP000494109"/>
    </source>
</evidence>
<reference evidence="1 2" key="1">
    <citation type="submission" date="2019-09" db="EMBL/GenBank/DDBJ databases">
        <authorList>
            <person name="Depoorter E."/>
        </authorList>
    </citation>
    <scope>NUCLEOTIDE SEQUENCE [LARGE SCALE GENOMIC DNA]</scope>
    <source>
        <strain evidence="1">R-71033</strain>
    </source>
</reference>
<gene>
    <name evidence="1" type="ORF">BCO71033_07386</name>
</gene>
<dbReference type="AlphaFoldDB" id="A0A6P3CA16"/>
<proteinExistence type="predicted"/>
<name>A0A6P3CA16_9BURK</name>
<protein>
    <submittedName>
        <fullName evidence="1">Uncharacterized protein</fullName>
    </submittedName>
</protein>
<accession>A0A6P3CA16</accession>
<dbReference type="EMBL" id="CABVQS010000069">
    <property type="protein sequence ID" value="VWD65458.1"/>
    <property type="molecule type" value="Genomic_DNA"/>
</dbReference>
<organism evidence="1 2">
    <name type="scientific">Burkholderia contaminans</name>
    <dbReference type="NCBI Taxonomy" id="488447"/>
    <lineage>
        <taxon>Bacteria</taxon>
        <taxon>Pseudomonadati</taxon>
        <taxon>Pseudomonadota</taxon>
        <taxon>Betaproteobacteria</taxon>
        <taxon>Burkholderiales</taxon>
        <taxon>Burkholderiaceae</taxon>
        <taxon>Burkholderia</taxon>
        <taxon>Burkholderia cepacia complex</taxon>
    </lineage>
</organism>